<sequence length="124" mass="14578">MVFSAPTTDDDSNKDTLANVFIQDYFLIRSLRRVHVTWYGKVVRSNNNKEKKNPNSKQDYKYHIEWTSTEAKSFLPWTKKSPNIIINNEPSKTMSKIPWDIVKIEDKMICLRRGDVGYLVYDSN</sequence>
<gene>
    <name evidence="1" type="ORF">FRACYDRAFT_270485</name>
</gene>
<proteinExistence type="predicted"/>
<evidence type="ECO:0000313" key="2">
    <source>
        <dbReference type="Proteomes" id="UP000095751"/>
    </source>
</evidence>
<dbReference type="EMBL" id="KV784364">
    <property type="protein sequence ID" value="OEU12830.1"/>
    <property type="molecule type" value="Genomic_DNA"/>
</dbReference>
<keyword evidence="2" id="KW-1185">Reference proteome</keyword>
<evidence type="ECO:0000313" key="1">
    <source>
        <dbReference type="EMBL" id="OEU12830.1"/>
    </source>
</evidence>
<dbReference type="KEGG" id="fcy:FRACYDRAFT_270485"/>
<reference evidence="1 2" key="1">
    <citation type="submission" date="2016-09" db="EMBL/GenBank/DDBJ databases">
        <title>Extensive genetic diversity and differential bi-allelic expression allows diatom success in the polar Southern Ocean.</title>
        <authorList>
            <consortium name="DOE Joint Genome Institute"/>
            <person name="Mock T."/>
            <person name="Otillar R.P."/>
            <person name="Strauss J."/>
            <person name="Dupont C."/>
            <person name="Frickenhaus S."/>
            <person name="Maumus F."/>
            <person name="Mcmullan M."/>
            <person name="Sanges R."/>
            <person name="Schmutz J."/>
            <person name="Toseland A."/>
            <person name="Valas R."/>
            <person name="Veluchamy A."/>
            <person name="Ward B.J."/>
            <person name="Allen A."/>
            <person name="Barry K."/>
            <person name="Falciatore A."/>
            <person name="Ferrante M."/>
            <person name="Fortunato A.E."/>
            <person name="Gloeckner G."/>
            <person name="Gruber A."/>
            <person name="Hipkin R."/>
            <person name="Janech M."/>
            <person name="Kroth P."/>
            <person name="Leese F."/>
            <person name="Lindquist E."/>
            <person name="Lyon B.R."/>
            <person name="Martin J."/>
            <person name="Mayer C."/>
            <person name="Parker M."/>
            <person name="Quesneville H."/>
            <person name="Raymond J."/>
            <person name="Uhlig C."/>
            <person name="Valentin K.U."/>
            <person name="Worden A.Z."/>
            <person name="Armbrust E.V."/>
            <person name="Bowler C."/>
            <person name="Green B."/>
            <person name="Moulton V."/>
            <person name="Van Oosterhout C."/>
            <person name="Grigoriev I."/>
        </authorList>
    </citation>
    <scope>NUCLEOTIDE SEQUENCE [LARGE SCALE GENOMIC DNA]</scope>
    <source>
        <strain evidence="1 2">CCMP1102</strain>
    </source>
</reference>
<organism evidence="1 2">
    <name type="scientific">Fragilariopsis cylindrus CCMP1102</name>
    <dbReference type="NCBI Taxonomy" id="635003"/>
    <lineage>
        <taxon>Eukaryota</taxon>
        <taxon>Sar</taxon>
        <taxon>Stramenopiles</taxon>
        <taxon>Ochrophyta</taxon>
        <taxon>Bacillariophyta</taxon>
        <taxon>Bacillariophyceae</taxon>
        <taxon>Bacillariophycidae</taxon>
        <taxon>Bacillariales</taxon>
        <taxon>Bacillariaceae</taxon>
        <taxon>Fragilariopsis</taxon>
    </lineage>
</organism>
<dbReference type="OrthoDB" id="10612126at2759"/>
<name>A0A1E7F3T5_9STRA</name>
<dbReference type="InParanoid" id="A0A1E7F3T5"/>
<accession>A0A1E7F3T5</accession>
<dbReference type="Proteomes" id="UP000095751">
    <property type="component" value="Unassembled WGS sequence"/>
</dbReference>
<protein>
    <submittedName>
        <fullName evidence="1">Uncharacterized protein</fullName>
    </submittedName>
</protein>
<dbReference type="AlphaFoldDB" id="A0A1E7F3T5"/>